<accession>A0A915DJK4</accession>
<name>A0A915DJK4_9BILA</name>
<evidence type="ECO:0000256" key="2">
    <source>
        <dbReference type="ARBA" id="ARBA00022801"/>
    </source>
</evidence>
<protein>
    <submittedName>
        <fullName evidence="8">PNPLA domain-containing protein</fullName>
    </submittedName>
</protein>
<dbReference type="GO" id="GO:0016042">
    <property type="term" value="P:lipid catabolic process"/>
    <property type="evidence" value="ECO:0007669"/>
    <property type="project" value="UniProtKB-UniRule"/>
</dbReference>
<evidence type="ECO:0000313" key="7">
    <source>
        <dbReference type="Proteomes" id="UP000887574"/>
    </source>
</evidence>
<feature type="short sequence motif" description="GXSXG" evidence="5">
    <location>
        <begin position="20"/>
        <end position="24"/>
    </location>
</feature>
<comment type="caution">
    <text evidence="5">Lacks conserved residue(s) required for the propagation of feature annotation.</text>
</comment>
<keyword evidence="3" id="KW-0040">ANK repeat</keyword>
<dbReference type="InterPro" id="IPR016035">
    <property type="entry name" value="Acyl_Trfase/lysoPLipase"/>
</dbReference>
<dbReference type="GO" id="GO:0005739">
    <property type="term" value="C:mitochondrion"/>
    <property type="evidence" value="ECO:0007669"/>
    <property type="project" value="TreeGrafter"/>
</dbReference>
<keyword evidence="7" id="KW-1185">Reference proteome</keyword>
<dbReference type="PANTHER" id="PTHR24139:SF34">
    <property type="entry name" value="85_88 KDA CALCIUM-INDEPENDENT PHOSPHOLIPASE A2"/>
    <property type="match status" value="1"/>
</dbReference>
<evidence type="ECO:0000313" key="8">
    <source>
        <dbReference type="WBParaSite" id="jg20149.2"/>
    </source>
</evidence>
<dbReference type="PANTHER" id="PTHR24139">
    <property type="entry name" value="CALCIUM-INDEPENDENT PHOSPHOLIPASE A2"/>
    <property type="match status" value="1"/>
</dbReference>
<dbReference type="GO" id="GO:0047499">
    <property type="term" value="F:calcium-independent phospholipase A2 activity"/>
    <property type="evidence" value="ECO:0007669"/>
    <property type="project" value="InterPro"/>
</dbReference>
<evidence type="ECO:0000256" key="5">
    <source>
        <dbReference type="PROSITE-ProRule" id="PRU01161"/>
    </source>
</evidence>
<sequence length="266" mass="29903">MYLEWKLGSSLWQKIDWAAGTSTGGIITLGLARKHSLEDVLKLYLRLKNEIFVGRRPYSAKDFESLLKQELGNDTMSSVVSPKLVITSCLTHVAPPKLKLFRNYVPAARKIGDNERKKLGYDDPSHVLLWKAARCSSAAPTYFPPFEEIYSDGGIIANNPTVELLTEFFRYKNIAAQKTILSLKTLVVLFRTGIAPVIKIAVNQTRISHFLKAIYSYGEYLKNMVLVLIKQITASDGSPVDQSRAWCMSLNVPSSDFLRILERLST</sequence>
<dbReference type="Gene3D" id="3.40.1090.10">
    <property type="entry name" value="Cytosolic phospholipase A2 catalytic domain"/>
    <property type="match status" value="1"/>
</dbReference>
<dbReference type="InterPro" id="IPR047148">
    <property type="entry name" value="PLPL9"/>
</dbReference>
<evidence type="ECO:0000256" key="4">
    <source>
        <dbReference type="ARBA" id="ARBA00023098"/>
    </source>
</evidence>
<organism evidence="7 8">
    <name type="scientific">Ditylenchus dipsaci</name>
    <dbReference type="NCBI Taxonomy" id="166011"/>
    <lineage>
        <taxon>Eukaryota</taxon>
        <taxon>Metazoa</taxon>
        <taxon>Ecdysozoa</taxon>
        <taxon>Nematoda</taxon>
        <taxon>Chromadorea</taxon>
        <taxon>Rhabditida</taxon>
        <taxon>Tylenchina</taxon>
        <taxon>Tylenchomorpha</taxon>
        <taxon>Sphaerularioidea</taxon>
        <taxon>Anguinidae</taxon>
        <taxon>Anguininae</taxon>
        <taxon>Ditylenchus</taxon>
    </lineage>
</organism>
<feature type="domain" description="PNPLA" evidence="6">
    <location>
        <begin position="1"/>
        <end position="165"/>
    </location>
</feature>
<dbReference type="Pfam" id="PF01734">
    <property type="entry name" value="Patatin"/>
    <property type="match status" value="1"/>
</dbReference>
<proteinExistence type="predicted"/>
<keyword evidence="2 5" id="KW-0378">Hydrolase</keyword>
<evidence type="ECO:0000256" key="1">
    <source>
        <dbReference type="ARBA" id="ARBA00022737"/>
    </source>
</evidence>
<feature type="active site" description="Nucleophile" evidence="5">
    <location>
        <position position="22"/>
    </location>
</feature>
<dbReference type="InterPro" id="IPR002641">
    <property type="entry name" value="PNPLA_dom"/>
</dbReference>
<keyword evidence="1" id="KW-0677">Repeat</keyword>
<dbReference type="Proteomes" id="UP000887574">
    <property type="component" value="Unplaced"/>
</dbReference>
<evidence type="ECO:0000256" key="3">
    <source>
        <dbReference type="ARBA" id="ARBA00023043"/>
    </source>
</evidence>
<keyword evidence="4 5" id="KW-0443">Lipid metabolism</keyword>
<feature type="active site" description="Proton acceptor" evidence="5">
    <location>
        <position position="152"/>
    </location>
</feature>
<dbReference type="SUPFAM" id="SSF52151">
    <property type="entry name" value="FabD/lysophospholipase-like"/>
    <property type="match status" value="1"/>
</dbReference>
<feature type="short sequence motif" description="DGA/G" evidence="5">
    <location>
        <begin position="152"/>
        <end position="154"/>
    </location>
</feature>
<keyword evidence="5" id="KW-0442">Lipid degradation</keyword>
<reference evidence="8" key="1">
    <citation type="submission" date="2022-11" db="UniProtKB">
        <authorList>
            <consortium name="WormBaseParasite"/>
        </authorList>
    </citation>
    <scope>IDENTIFICATION</scope>
</reference>
<dbReference type="GO" id="GO:0052816">
    <property type="term" value="F:long-chain fatty acyl-CoA hydrolase activity"/>
    <property type="evidence" value="ECO:0007669"/>
    <property type="project" value="TreeGrafter"/>
</dbReference>
<dbReference type="AlphaFoldDB" id="A0A915DJK4"/>
<dbReference type="PROSITE" id="PS51635">
    <property type="entry name" value="PNPLA"/>
    <property type="match status" value="1"/>
</dbReference>
<evidence type="ECO:0000259" key="6">
    <source>
        <dbReference type="PROSITE" id="PS51635"/>
    </source>
</evidence>
<dbReference type="WBParaSite" id="jg20149.2">
    <property type="protein sequence ID" value="jg20149.2"/>
    <property type="gene ID" value="jg20149"/>
</dbReference>
<dbReference type="GO" id="GO:2000304">
    <property type="term" value="P:positive regulation of ceramide biosynthetic process"/>
    <property type="evidence" value="ECO:0007669"/>
    <property type="project" value="TreeGrafter"/>
</dbReference>